<name>A0A412TSB6_9BACT</name>
<evidence type="ECO:0008006" key="4">
    <source>
        <dbReference type="Google" id="ProtNLM"/>
    </source>
</evidence>
<dbReference type="PROSITE" id="PS51257">
    <property type="entry name" value="PROKAR_LIPOPROTEIN"/>
    <property type="match status" value="1"/>
</dbReference>
<accession>A0A412TSB6</accession>
<reference evidence="2 3" key="1">
    <citation type="submission" date="2018-08" db="EMBL/GenBank/DDBJ databases">
        <title>A genome reference for cultivated species of the human gut microbiota.</title>
        <authorList>
            <person name="Zou Y."/>
            <person name="Xue W."/>
            <person name="Luo G."/>
        </authorList>
    </citation>
    <scope>NUCLEOTIDE SEQUENCE [LARGE SCALE GENOMIC DNA]</scope>
    <source>
        <strain evidence="2 3">AF16-14</strain>
    </source>
</reference>
<feature type="signal peptide" evidence="1">
    <location>
        <begin position="1"/>
        <end position="25"/>
    </location>
</feature>
<dbReference type="RefSeq" id="WP_022161315.1">
    <property type="nucleotide sequence ID" value="NZ_JADMUD010000004.1"/>
</dbReference>
<evidence type="ECO:0000256" key="1">
    <source>
        <dbReference type="SAM" id="SignalP"/>
    </source>
</evidence>
<keyword evidence="1" id="KW-0732">Signal</keyword>
<protein>
    <recommendedName>
        <fullName evidence="4">PKD-like family protein</fullName>
    </recommendedName>
</protein>
<dbReference type="Pfam" id="PF16407">
    <property type="entry name" value="PKD_2"/>
    <property type="match status" value="1"/>
</dbReference>
<dbReference type="AlphaFoldDB" id="A0A412TSB6"/>
<dbReference type="Proteomes" id="UP000284243">
    <property type="component" value="Unassembled WGS sequence"/>
</dbReference>
<dbReference type="InterPro" id="IPR032183">
    <property type="entry name" value="PKD-like"/>
</dbReference>
<proteinExistence type="predicted"/>
<sequence>MNKLNMKTIYYIGITILALWLGSCAQDDTVNSFKDLNEVTFNGLKEKYSVMLYDYLNIPLSLTTSQNDDSHLSYVWYLSTDTTRKVADTLSKSKDLNVLIDPSHAVPGENYTLTLKVTDETTGVYYRQEMKLEVMTQFTKGTVLLCEENGEAELNFLNSDHSLIENIYSRANGGKRVGRNPLRIFSVNPLPAQPSLKFEAIMCEDENGGMLASPVSFEGLKPLRKGFAVDFEETVLKPELYFKGMLIDYIIINRQVCRRAVNMLLPEWETPLVATQGVGNYEVAPFVMDATGAPIFYDTKNKRLLWHYMWNWGGLHQLSSPEADISQFDCDHIGEHMEMLCCGNQSEQGNYWMLMKDTSTGKLYIYKYKFVDQKFTSVLRKEIGAGIAPHLAEAIAFAANDDFPDVLMYATGSRIYSLSLNLFTSSSTEVLEAPQVDLTSRNMEITGFKFVTISQETEMAGETRQSAQLRICIRDNNQTGLKGGVIFYEVSSQGGIHADYLFDKTGFCDTVVDIDEKYS</sequence>
<feature type="chain" id="PRO_5019040556" description="PKD-like family protein" evidence="1">
    <location>
        <begin position="26"/>
        <end position="519"/>
    </location>
</feature>
<dbReference type="EMBL" id="QRYC01000008">
    <property type="protein sequence ID" value="RGU56752.1"/>
    <property type="molecule type" value="Genomic_DNA"/>
</dbReference>
<evidence type="ECO:0000313" key="2">
    <source>
        <dbReference type="EMBL" id="RGU56752.1"/>
    </source>
</evidence>
<gene>
    <name evidence="2" type="ORF">DWW57_07730</name>
</gene>
<evidence type="ECO:0000313" key="3">
    <source>
        <dbReference type="Proteomes" id="UP000284243"/>
    </source>
</evidence>
<comment type="caution">
    <text evidence="2">The sequence shown here is derived from an EMBL/GenBank/DDBJ whole genome shotgun (WGS) entry which is preliminary data.</text>
</comment>
<organism evidence="2 3">
    <name type="scientific">Odoribacter splanchnicus</name>
    <dbReference type="NCBI Taxonomy" id="28118"/>
    <lineage>
        <taxon>Bacteria</taxon>
        <taxon>Pseudomonadati</taxon>
        <taxon>Bacteroidota</taxon>
        <taxon>Bacteroidia</taxon>
        <taxon>Bacteroidales</taxon>
        <taxon>Odoribacteraceae</taxon>
        <taxon>Odoribacter</taxon>
    </lineage>
</organism>